<sequence length="358" mass="40270">MAIKPEENQSSKHCTLFQPVFVNSNNNRYLRLRHVNTGNYVRRHDGTGDNYDGCLTLLPKLQPEDKTDDICTFIDWESVVMLPNLVRIKGENGNHLKAYDGDGLMDFLSRADTSSVYDYQVCPSRDGGIRLKSTRHGTYWTKEASPAVHEISTVFLPTKLDGSHIALRCLKNGFFCKRYTVNDRKSCLPTITDSRDEFGCMEIEEPVISRKIDNVRYHLNDARIYNERSVALISDDSSNKTQHSQASQANLKTTVSDTTNWRTSISLNLGVKMTATLGIPLITSGSLEVSAEQTRSLDWGETETQSRGVGVSYEIPFSYTQRDVLMNGSAKVTEKSDGIFTGNNGYGYRFEVVQLPFE</sequence>
<comment type="caution">
    <text evidence="2">The sequence shown here is derived from an EMBL/GenBank/DDBJ whole genome shotgun (WGS) entry which is preliminary data.</text>
</comment>
<dbReference type="EMBL" id="JAJJMB010010543">
    <property type="protein sequence ID" value="KAI3908022.1"/>
    <property type="molecule type" value="Genomic_DNA"/>
</dbReference>
<gene>
    <name evidence="2" type="ORF">MKW98_003667</name>
</gene>
<dbReference type="SMART" id="SM00791">
    <property type="entry name" value="Agglutinin"/>
    <property type="match status" value="1"/>
</dbReference>
<dbReference type="Gene3D" id="2.170.15.10">
    <property type="entry name" value="Proaerolysin, chain A, domain 3"/>
    <property type="match status" value="1"/>
</dbReference>
<keyword evidence="3" id="KW-1185">Reference proteome</keyword>
<organism evidence="2 3">
    <name type="scientific">Papaver atlanticum</name>
    <dbReference type="NCBI Taxonomy" id="357466"/>
    <lineage>
        <taxon>Eukaryota</taxon>
        <taxon>Viridiplantae</taxon>
        <taxon>Streptophyta</taxon>
        <taxon>Embryophyta</taxon>
        <taxon>Tracheophyta</taxon>
        <taxon>Spermatophyta</taxon>
        <taxon>Magnoliopsida</taxon>
        <taxon>Ranunculales</taxon>
        <taxon>Papaveraceae</taxon>
        <taxon>Papaveroideae</taxon>
        <taxon>Papaver</taxon>
    </lineage>
</organism>
<dbReference type="InterPro" id="IPR036242">
    <property type="entry name" value="Agglutinin_dom_sf"/>
</dbReference>
<dbReference type="SUPFAM" id="SSF56973">
    <property type="entry name" value="Aerolisin/ETX pore-forming domain"/>
    <property type="match status" value="1"/>
</dbReference>
<dbReference type="PANTHER" id="PTHR39244">
    <property type="entry name" value="NATTERIN-4"/>
    <property type="match status" value="1"/>
</dbReference>
<dbReference type="Gene3D" id="2.80.10.50">
    <property type="match status" value="2"/>
</dbReference>
<accession>A0AAD4SIG9</accession>
<feature type="domain" description="Agglutinin" evidence="1">
    <location>
        <begin position="80"/>
        <end position="205"/>
    </location>
</feature>
<name>A0AAD4SIG9_9MAGN</name>
<dbReference type="SUPFAM" id="SSF50382">
    <property type="entry name" value="Agglutinin"/>
    <property type="match status" value="2"/>
</dbReference>
<dbReference type="PANTHER" id="PTHR39244:SF5">
    <property type="entry name" value="NATTERIN-3-LIKE"/>
    <property type="match status" value="1"/>
</dbReference>
<evidence type="ECO:0000259" key="1">
    <source>
        <dbReference type="SMART" id="SM00791"/>
    </source>
</evidence>
<dbReference type="InterPro" id="IPR008998">
    <property type="entry name" value="Agglutinin"/>
</dbReference>
<dbReference type="CDD" id="cd20216">
    <property type="entry name" value="PFM_HFR-2-like"/>
    <property type="match status" value="1"/>
</dbReference>
<dbReference type="Proteomes" id="UP001202328">
    <property type="component" value="Unassembled WGS sequence"/>
</dbReference>
<proteinExistence type="predicted"/>
<protein>
    <recommendedName>
        <fullName evidence="1">Agglutinin domain-containing protein</fullName>
    </recommendedName>
</protein>
<dbReference type="InterPro" id="IPR053237">
    <property type="entry name" value="Natterin_C"/>
</dbReference>
<dbReference type="AlphaFoldDB" id="A0AAD4SIG9"/>
<reference evidence="2" key="1">
    <citation type="submission" date="2022-04" db="EMBL/GenBank/DDBJ databases">
        <title>A functionally conserved STORR gene fusion in Papaver species that diverged 16.8 million years ago.</title>
        <authorList>
            <person name="Catania T."/>
        </authorList>
    </citation>
    <scope>NUCLEOTIDE SEQUENCE</scope>
    <source>
        <strain evidence="2">S-188037</strain>
    </source>
</reference>
<evidence type="ECO:0000313" key="2">
    <source>
        <dbReference type="EMBL" id="KAI3908022.1"/>
    </source>
</evidence>
<evidence type="ECO:0000313" key="3">
    <source>
        <dbReference type="Proteomes" id="UP001202328"/>
    </source>
</evidence>